<evidence type="ECO:0000259" key="1">
    <source>
        <dbReference type="Pfam" id="PF24536"/>
    </source>
</evidence>
<dbReference type="EMBL" id="QNUK01000099">
    <property type="protein sequence ID" value="KAF5902015.1"/>
    <property type="molecule type" value="Genomic_DNA"/>
</dbReference>
<proteinExistence type="predicted"/>
<sequence length="199" mass="22850">MLGDSTARQWFEYLTAFLPDLKQINLYSPKKAGPCVAVDSKNNIMVSYRSHGPPIYYTTLFTSELRYVSNELDRIEGGPNIVVLVSVGAHFNSFPIEVYIRRLRHIRRAVVRLLNREPATLVMIRTINMRKLNLELSLSNSDWFSLQQNAVLHAMFQGLNVQILDAWEMTLAHYLPHDIHPPPAILKNMIDLILSFVCQ</sequence>
<feature type="non-terminal residue" evidence="2">
    <location>
        <position position="1"/>
    </location>
</feature>
<organism evidence="2 3">
    <name type="scientific">Clarias magur</name>
    <name type="common">Asian catfish</name>
    <name type="synonym">Macropteronotus magur</name>
    <dbReference type="NCBI Taxonomy" id="1594786"/>
    <lineage>
        <taxon>Eukaryota</taxon>
        <taxon>Metazoa</taxon>
        <taxon>Chordata</taxon>
        <taxon>Craniata</taxon>
        <taxon>Vertebrata</taxon>
        <taxon>Euteleostomi</taxon>
        <taxon>Actinopterygii</taxon>
        <taxon>Neopterygii</taxon>
        <taxon>Teleostei</taxon>
        <taxon>Ostariophysi</taxon>
        <taxon>Siluriformes</taxon>
        <taxon>Clariidae</taxon>
        <taxon>Clarias</taxon>
    </lineage>
</organism>
<protein>
    <submittedName>
        <fullName evidence="2">NXPE family member 3-like</fullName>
    </submittedName>
</protein>
<dbReference type="AlphaFoldDB" id="A0A8J4USH7"/>
<evidence type="ECO:0000313" key="2">
    <source>
        <dbReference type="EMBL" id="KAF5902015.1"/>
    </source>
</evidence>
<name>A0A8J4USH7_CLAMG</name>
<dbReference type="OrthoDB" id="5950832at2759"/>
<comment type="caution">
    <text evidence="2">The sequence shown here is derived from an EMBL/GenBank/DDBJ whole genome shotgun (WGS) entry which is preliminary data.</text>
</comment>
<dbReference type="PANTHER" id="PTHR16165">
    <property type="entry name" value="NXPE FAMILY MEMBER"/>
    <property type="match status" value="1"/>
</dbReference>
<evidence type="ECO:0000313" key="3">
    <source>
        <dbReference type="Proteomes" id="UP000727407"/>
    </source>
</evidence>
<dbReference type="InterPro" id="IPR057106">
    <property type="entry name" value="NXPE4_C"/>
</dbReference>
<accession>A0A8J4USH7</accession>
<gene>
    <name evidence="2" type="ORF">DAT39_008281</name>
</gene>
<reference evidence="2" key="1">
    <citation type="submission" date="2020-07" db="EMBL/GenBank/DDBJ databases">
        <title>Clarias magur genome sequencing, assembly and annotation.</title>
        <authorList>
            <person name="Kushwaha B."/>
            <person name="Kumar R."/>
            <person name="Das P."/>
            <person name="Joshi C.G."/>
            <person name="Kumar D."/>
            <person name="Nagpure N.S."/>
            <person name="Pandey M."/>
            <person name="Agarwal S."/>
            <person name="Srivastava S."/>
            <person name="Singh M."/>
            <person name="Sahoo L."/>
            <person name="Jayasankar P."/>
            <person name="Meher P.K."/>
            <person name="Koringa P.G."/>
            <person name="Iquebal M.A."/>
            <person name="Das S.P."/>
            <person name="Bit A."/>
            <person name="Patnaik S."/>
            <person name="Patel N."/>
            <person name="Shah T.M."/>
            <person name="Hinsu A."/>
            <person name="Jena J.K."/>
        </authorList>
    </citation>
    <scope>NUCLEOTIDE SEQUENCE</scope>
    <source>
        <strain evidence="2">CIFAMagur01</strain>
        <tissue evidence="2">Testis</tissue>
    </source>
</reference>
<keyword evidence="3" id="KW-1185">Reference proteome</keyword>
<dbReference type="PANTHER" id="PTHR16165:SF9">
    <property type="entry name" value="NXPE FAMILY MEMBER 3"/>
    <property type="match status" value="1"/>
</dbReference>
<dbReference type="Pfam" id="PF24536">
    <property type="entry name" value="NXPE4_C"/>
    <property type="match status" value="1"/>
</dbReference>
<feature type="domain" description="NXPE C-terminal" evidence="1">
    <location>
        <begin position="1"/>
        <end position="198"/>
    </location>
</feature>
<dbReference type="Proteomes" id="UP000727407">
    <property type="component" value="Unassembled WGS sequence"/>
</dbReference>